<protein>
    <submittedName>
        <fullName evidence="1">Uncharacterized protein</fullName>
    </submittedName>
</protein>
<sequence>MEISSFADEVPEDSFEKALDALSTCSEITSTEDGTTTTFKISSLSFPNLGEESAAIRMAGTADEMTVGLDMVIIRAGHNLVTLSQATIGGAADSDALEKAARATVTNMESD</sequence>
<evidence type="ECO:0000313" key="2">
    <source>
        <dbReference type="Proteomes" id="UP001382727"/>
    </source>
</evidence>
<dbReference type="EMBL" id="CP144913">
    <property type="protein sequence ID" value="WXB77549.1"/>
    <property type="molecule type" value="Genomic_DNA"/>
</dbReference>
<keyword evidence="2" id="KW-1185">Reference proteome</keyword>
<name>A0ABZ2MKX6_9MICO</name>
<dbReference type="RefSeq" id="WP_338751551.1">
    <property type="nucleotide sequence ID" value="NZ_CP144913.1"/>
</dbReference>
<dbReference type="Proteomes" id="UP001382727">
    <property type="component" value="Chromosome"/>
</dbReference>
<evidence type="ECO:0000313" key="1">
    <source>
        <dbReference type="EMBL" id="WXB77549.1"/>
    </source>
</evidence>
<reference evidence="1 2" key="1">
    <citation type="submission" date="2024-02" db="EMBL/GenBank/DDBJ databases">
        <title>Janibacter sp. nov., isolated from gut of marine sandworm.</title>
        <authorList>
            <person name="Kim B."/>
            <person name="Jun M.O."/>
            <person name="Shin N.-R."/>
        </authorList>
    </citation>
    <scope>NUCLEOTIDE SEQUENCE [LARGE SCALE GENOMIC DNA]</scope>
    <source>
        <strain evidence="1 2">A1S7</strain>
    </source>
</reference>
<organism evidence="1 2">
    <name type="scientific">Janibacter alittae</name>
    <dbReference type="NCBI Taxonomy" id="3115209"/>
    <lineage>
        <taxon>Bacteria</taxon>
        <taxon>Bacillati</taxon>
        <taxon>Actinomycetota</taxon>
        <taxon>Actinomycetes</taxon>
        <taxon>Micrococcales</taxon>
        <taxon>Intrasporangiaceae</taxon>
        <taxon>Janibacter</taxon>
    </lineage>
</organism>
<accession>A0ABZ2MKX6</accession>
<gene>
    <name evidence="1" type="ORF">V1351_05635</name>
</gene>
<proteinExistence type="predicted"/>